<evidence type="ECO:0000313" key="5">
    <source>
        <dbReference type="EMBL" id="SEG96335.1"/>
    </source>
</evidence>
<dbReference type="InterPro" id="IPR050708">
    <property type="entry name" value="T6SS_VgrG/RHS"/>
</dbReference>
<dbReference type="InterPro" id="IPR022385">
    <property type="entry name" value="Rhs_assc_core"/>
</dbReference>
<dbReference type="InterPro" id="IPR031325">
    <property type="entry name" value="RHS_repeat"/>
</dbReference>
<reference evidence="5 6" key="1">
    <citation type="submission" date="2016-10" db="EMBL/GenBank/DDBJ databases">
        <authorList>
            <person name="de Groot N.N."/>
        </authorList>
    </citation>
    <scope>NUCLEOTIDE SEQUENCE [LARGE SCALE GENOMIC DNA]</scope>
    <source>
        <strain evidence="5 6">CGMCC 4.7037</strain>
    </source>
</reference>
<dbReference type="Proteomes" id="UP000236732">
    <property type="component" value="Unassembled WGS sequence"/>
</dbReference>
<keyword evidence="1" id="KW-0677">Repeat</keyword>
<dbReference type="InterPro" id="IPR006530">
    <property type="entry name" value="YD"/>
</dbReference>
<dbReference type="NCBIfam" id="TIGR03696">
    <property type="entry name" value="Rhs_assc_core"/>
    <property type="match status" value="1"/>
</dbReference>
<feature type="domain" description="Teneurin-like YD-shell" evidence="4">
    <location>
        <begin position="1590"/>
        <end position="1789"/>
    </location>
</feature>
<feature type="region of interest" description="Disordered" evidence="2">
    <location>
        <begin position="45"/>
        <end position="81"/>
    </location>
</feature>
<dbReference type="Gene3D" id="2.180.10.10">
    <property type="entry name" value="RHS repeat-associated core"/>
    <property type="match status" value="2"/>
</dbReference>
<dbReference type="EMBL" id="FNVT01000009">
    <property type="protein sequence ID" value="SEG96335.1"/>
    <property type="molecule type" value="Genomic_DNA"/>
</dbReference>
<evidence type="ECO:0000256" key="2">
    <source>
        <dbReference type="SAM" id="MobiDB-lite"/>
    </source>
</evidence>
<evidence type="ECO:0000259" key="4">
    <source>
        <dbReference type="Pfam" id="PF25023"/>
    </source>
</evidence>
<protein>
    <submittedName>
        <fullName evidence="5">RHS repeat-associated core domain-containing protein</fullName>
    </submittedName>
</protein>
<sequence length="2046" mass="221396">MRRTRWQLCSITMLTCLFIMLMASTPAGATPAQIVDAMALERPVKPSKPDEVEPVPGEDFVPAAARPDPEAAPDHVPPARADWPEAGAAEVELSAPVAGRSAKAAKAEAGSLPVWVAATARPGPARVKIEVRDRATAEKAGVAGLLVSVRRTDGKAGRSPVMITVDYSAFKDAYGGDWASRLRLAPAPGEQTPVTAVRNDVKAGTVSAQVSVGDAPSTLALAAAADGSKGDYKATSLAPSGMWQVSTQSGDFSWSYPMDTPPVPGELEPDLALSYSSSAVDGRTVSTNNQPSWVGEGWNLSPGFIERSYKGCADDLGGNNGTTKTGDLCWETDNATMAFGEQSGRLIFENDVWRPQADDGTRVERAVRNDPQVNGDDDGEYWKVTTTDGTQYFFGLNRLPGSGTTQSTWTVPVYGNDTGEPCRAATFAASACQQAYRWNLDYVVDAHGNSMSYFYTPESNKYAQNMGQTTGTYVRGGTLARIEYGTRAGAESAGSAPARVVFGPADRCVPGSTCATHNDANIWPDVPWDTECTTATCGTKYSPTFWSTQRLAKITTQISTGNGNYRSVDQWDLAHTYPPANDGSGDKALWLNGITHTGLAGTAITLPAVTFDATMLPNRVNAADDGLPPLNKPRLTKITSESGGAIDVTYARPDCASGTRPVPETNTKRCFPQRWAMPPATEPVNDWFHKYVVARVTQDDQVGDAKDMVTNYDYDTAKGGAWAYDDNPLTEEKKRTWSEWRGYDKVTVRQGDPANDENKPESKTEYLYFRGMHGDRLNPTGGTKPVEYTDSTGATVADVEPLAGFQRQEITYDGATPLTTGYSDPWIRLTATQGGFKAHQVEVKRREIRERRSSTTFRTTQVETTYDEYGNATQVNDFGDIAGTGDDQCTITTYVHDAAKMLVTFPSTTKTVGVACGKTPSYPDDAISDTKISYDGQDFGKAPLKGDVTKSEVAKSYTGATATYMVQSTASFDDLGRVKETKDALNRTTTTSYAETNGLTTAATVTKVAAPENHVETTTIDPARGHPTKQVDAAGRATSLIYDALGRLTKVYKPGRTEANGDPHVRYDYGVNRTGGPNWIRTRTLRANGNLVDTYELFDGFQRPRQTQQPSPGGGRILTDSQYDTRGLVSVNRPVYHATGDPGTTLYSLTSTEAGKLPPATVTTYDGAERKTAEIYFEHNSERWRTTTSYSADWVSEIPPEGGTVTTKWIDARDRMTALVQYRGRTLTSPNDVTRYGYTKAGQLATVTDAALNVWRYHYDALGRRIRAEDPDRGVSTMTYDDAGQLKSVTDARGKTIVSLYDDLGRVAQTRLGSETGTLLTKNVYDTLAKGALTSSTRYVNGQAYSQEVTGYDTGGRPQGTSVTIPAAENQLAGTYTTSLTYRVDGSLATKALPELGDLPAETIVYDYNDLGRSKTMTGKLTYVTDTTYTALGETAQMELGTTDKRLWRTTNYEEGTRRLTESLTERDKTDNGAGTVVNDLTYDYDFAGNVTRITDRTAGSQKDSQCFTVDYLRRVTAAWTQDTDTCAATPSASLVGGPAPYWHQYDYDAIGNRKTKTVKGLAGAADTVTGYSYPNSGAGAVRPHAVANTTTNSTTMAYGYDASGNTISRPGPTGLQTLTWNDEGLLASITAAGKTTSYVYDAIGQQLIRRDPGATTLFAGEGELRLNTATGSTTGTRYYDGLGTRTGDGFTWTVDDHHGTSQLAIDAQSLATTTRRMDLFGNLRGTNSEWPAGSRGFVSGTANPETGLTRLGAREYDPMTGKFLSADPVIDPFDPQQMNAYAYSNNNPATMTDPDGLRYNSRDNSLKKALRASGNKHKKRTKQLTKALRKSGKEFNKRRNALNKRAARAIRASFKKDPYWEPNEPPKEGSRPWWGWWDTKIDASNWDWDLGKLFRSLDWLKILRNFADSIRPGLEALWNNRGKILGTLGFILSVACAACRAVVAGLTLIGIADGLISCGFKRDMATCGGAAISILTAGLGVRFGSSELGFDSELGEAAVASVDLALAWGGDLLFGEEENWHGTGGKLDTRPLKEICEKIKCGHSG</sequence>
<gene>
    <name evidence="5" type="ORF">SAMN05444920_109351</name>
</gene>
<dbReference type="InterPro" id="IPR056823">
    <property type="entry name" value="TEN-like_YD-shell"/>
</dbReference>
<dbReference type="RefSeq" id="WP_146103856.1">
    <property type="nucleotide sequence ID" value="NZ_FNVT01000009.1"/>
</dbReference>
<dbReference type="PANTHER" id="PTHR32305">
    <property type="match status" value="1"/>
</dbReference>
<feature type="signal peptide" evidence="3">
    <location>
        <begin position="1"/>
        <end position="29"/>
    </location>
</feature>
<dbReference type="Pfam" id="PF05593">
    <property type="entry name" value="RHS_repeat"/>
    <property type="match status" value="3"/>
</dbReference>
<organism evidence="5 6">
    <name type="scientific">Nonomuraea solani</name>
    <dbReference type="NCBI Taxonomy" id="1144553"/>
    <lineage>
        <taxon>Bacteria</taxon>
        <taxon>Bacillati</taxon>
        <taxon>Actinomycetota</taxon>
        <taxon>Actinomycetes</taxon>
        <taxon>Streptosporangiales</taxon>
        <taxon>Streptosporangiaceae</taxon>
        <taxon>Nonomuraea</taxon>
    </lineage>
</organism>
<proteinExistence type="predicted"/>
<feature type="chain" id="PRO_5009296994" evidence="3">
    <location>
        <begin position="30"/>
        <end position="2046"/>
    </location>
</feature>
<dbReference type="OrthoDB" id="291011at2"/>
<evidence type="ECO:0000256" key="1">
    <source>
        <dbReference type="ARBA" id="ARBA00022737"/>
    </source>
</evidence>
<evidence type="ECO:0000313" key="6">
    <source>
        <dbReference type="Proteomes" id="UP000236732"/>
    </source>
</evidence>
<keyword evidence="6" id="KW-1185">Reference proteome</keyword>
<dbReference type="PANTHER" id="PTHR32305:SF17">
    <property type="entry name" value="TRNA NUCLEASE WAPA"/>
    <property type="match status" value="1"/>
</dbReference>
<accession>A0A1H6EHL9</accession>
<evidence type="ECO:0000256" key="3">
    <source>
        <dbReference type="SAM" id="SignalP"/>
    </source>
</evidence>
<name>A0A1H6EHL9_9ACTN</name>
<dbReference type="NCBIfam" id="TIGR01643">
    <property type="entry name" value="YD_repeat_2x"/>
    <property type="match status" value="1"/>
</dbReference>
<dbReference type="Pfam" id="PF25023">
    <property type="entry name" value="TEN_YD-shell"/>
    <property type="match status" value="1"/>
</dbReference>
<keyword evidence="3" id="KW-0732">Signal</keyword>